<dbReference type="CDD" id="cd08204">
    <property type="entry name" value="ArfGap"/>
    <property type="match status" value="1"/>
</dbReference>
<keyword evidence="2" id="KW-0479">Metal-binding</keyword>
<dbReference type="PRINTS" id="PR00405">
    <property type="entry name" value="REVINTRACTNG"/>
</dbReference>
<evidence type="ECO:0000259" key="7">
    <source>
        <dbReference type="PROSITE" id="PS50115"/>
    </source>
</evidence>
<dbReference type="VEuPathDB" id="TriTrypDB:BSAL_64130"/>
<evidence type="ECO:0000256" key="1">
    <source>
        <dbReference type="ARBA" id="ARBA00022468"/>
    </source>
</evidence>
<feature type="compositionally biased region" description="Polar residues" evidence="6">
    <location>
        <begin position="371"/>
        <end position="385"/>
    </location>
</feature>
<dbReference type="SMART" id="SM00105">
    <property type="entry name" value="ArfGap"/>
    <property type="match status" value="1"/>
</dbReference>
<keyword evidence="1" id="KW-0343">GTPase activation</keyword>
<dbReference type="GO" id="GO:0008270">
    <property type="term" value="F:zinc ion binding"/>
    <property type="evidence" value="ECO:0007669"/>
    <property type="project" value="UniProtKB-KW"/>
</dbReference>
<keyword evidence="3 5" id="KW-0863">Zinc-finger</keyword>
<feature type="domain" description="Arf-GAP" evidence="7">
    <location>
        <begin position="16"/>
        <end position="137"/>
    </location>
</feature>
<name>A0A0S4IS63_BODSA</name>
<evidence type="ECO:0000256" key="2">
    <source>
        <dbReference type="ARBA" id="ARBA00022723"/>
    </source>
</evidence>
<dbReference type="PANTHER" id="PTHR46419:SF3">
    <property type="entry name" value="ADP-RIBOSYLATION FACTOR GTPASE-ACTIVATING PROTEIN AGD15-RELATED"/>
    <property type="match status" value="1"/>
</dbReference>
<protein>
    <recommendedName>
        <fullName evidence="7">Arf-GAP domain-containing protein</fullName>
    </recommendedName>
</protein>
<dbReference type="OMA" id="PENRECM"/>
<reference evidence="9" key="1">
    <citation type="submission" date="2015-09" db="EMBL/GenBank/DDBJ databases">
        <authorList>
            <consortium name="Pathogen Informatics"/>
        </authorList>
    </citation>
    <scope>NUCLEOTIDE SEQUENCE [LARGE SCALE GENOMIC DNA]</scope>
    <source>
        <strain evidence="9">Lake Konstanz</strain>
    </source>
</reference>
<feature type="region of interest" description="Disordered" evidence="6">
    <location>
        <begin position="175"/>
        <end position="200"/>
    </location>
</feature>
<dbReference type="Proteomes" id="UP000051952">
    <property type="component" value="Unassembled WGS sequence"/>
</dbReference>
<dbReference type="InterPro" id="IPR037278">
    <property type="entry name" value="ARFGAP/RecO"/>
</dbReference>
<dbReference type="InterPro" id="IPR044520">
    <property type="entry name" value="ARF_GAP_AGD5/15"/>
</dbReference>
<dbReference type="SUPFAM" id="SSF57863">
    <property type="entry name" value="ArfGap/RecO-like zinc finger"/>
    <property type="match status" value="1"/>
</dbReference>
<dbReference type="GO" id="GO:0005096">
    <property type="term" value="F:GTPase activator activity"/>
    <property type="evidence" value="ECO:0007669"/>
    <property type="project" value="UniProtKB-KW"/>
</dbReference>
<evidence type="ECO:0000313" key="8">
    <source>
        <dbReference type="EMBL" id="CUF61933.1"/>
    </source>
</evidence>
<sequence length="446" mass="47225">MASIAKQSKETQERHKKMLVELLKRPENRECMDCRARNPTWASINLGVFVCIRCSGLHRQVGVHITQVRSCTMDLWEPSQIAFMESMGNAKGRAIFEALLPPDYGKPSESEDSQMVLQWIRTKYEKKRYYNASGAVASTATKTPITTTTTATLPSAATSHAGSDGSDILTLAKARPRKPKANKSAEDGACSPSSPPPDSPVNFTFDQFMSPAVQSPRGDCPTFEGVSAFGFIQSSSSQDGVPLSSEATLAPPQPCASPRPDSTVDATTPAAAQLSGFAFVSQEAVEPAEVAPSSTTSAFAFIASPAAASSPSAAERKPQQVFDPSIPSLMEFHDSSVIRPPPLIPGHFASPVIEEQVRGYVFDPFHPVQQQPSALGTATPSSAPPTNVAVASSPHHVTPAAVAVETPPVLPAASAALNDPQALLLAMQRQMEILQQQLAAAAVGPQ</sequence>
<dbReference type="InterPro" id="IPR001164">
    <property type="entry name" value="ArfGAP_dom"/>
</dbReference>
<evidence type="ECO:0000313" key="9">
    <source>
        <dbReference type="Proteomes" id="UP000051952"/>
    </source>
</evidence>
<proteinExistence type="predicted"/>
<dbReference type="EMBL" id="CYKH01000369">
    <property type="protein sequence ID" value="CUF61933.1"/>
    <property type="molecule type" value="Genomic_DNA"/>
</dbReference>
<organism evidence="8 9">
    <name type="scientific">Bodo saltans</name>
    <name type="common">Flagellated protozoan</name>
    <dbReference type="NCBI Taxonomy" id="75058"/>
    <lineage>
        <taxon>Eukaryota</taxon>
        <taxon>Discoba</taxon>
        <taxon>Euglenozoa</taxon>
        <taxon>Kinetoplastea</taxon>
        <taxon>Metakinetoplastina</taxon>
        <taxon>Eubodonida</taxon>
        <taxon>Bodonidae</taxon>
        <taxon>Bodo</taxon>
    </lineage>
</organism>
<dbReference type="Gene3D" id="1.10.220.150">
    <property type="entry name" value="Arf GTPase activating protein"/>
    <property type="match status" value="1"/>
</dbReference>
<evidence type="ECO:0000256" key="4">
    <source>
        <dbReference type="ARBA" id="ARBA00022833"/>
    </source>
</evidence>
<accession>A0A0S4IS63</accession>
<dbReference type="InterPro" id="IPR038508">
    <property type="entry name" value="ArfGAP_dom_sf"/>
</dbReference>
<gene>
    <name evidence="8" type="ORF">BSAL_64130</name>
</gene>
<dbReference type="PANTHER" id="PTHR46419">
    <property type="entry name" value="ADP-RIBOSYLATION FACTOR GTPASE-ACTIVATING PROTEIN AGD5"/>
    <property type="match status" value="1"/>
</dbReference>
<evidence type="ECO:0000256" key="5">
    <source>
        <dbReference type="PROSITE-ProRule" id="PRU00288"/>
    </source>
</evidence>
<dbReference type="FunFam" id="1.10.220.150:FF:000009">
    <property type="entry name" value="stromal membrane-associated protein 1 isoform X1"/>
    <property type="match status" value="1"/>
</dbReference>
<feature type="region of interest" description="Disordered" evidence="6">
    <location>
        <begin position="235"/>
        <end position="266"/>
    </location>
</feature>
<feature type="region of interest" description="Disordered" evidence="6">
    <location>
        <begin position="371"/>
        <end position="391"/>
    </location>
</feature>
<dbReference type="AlphaFoldDB" id="A0A0S4IS63"/>
<evidence type="ECO:0000256" key="6">
    <source>
        <dbReference type="SAM" id="MobiDB-lite"/>
    </source>
</evidence>
<keyword evidence="4" id="KW-0862">Zinc</keyword>
<dbReference type="OrthoDB" id="10266696at2759"/>
<evidence type="ECO:0000256" key="3">
    <source>
        <dbReference type="ARBA" id="ARBA00022771"/>
    </source>
</evidence>
<dbReference type="Pfam" id="PF01412">
    <property type="entry name" value="ArfGap"/>
    <property type="match status" value="1"/>
</dbReference>
<keyword evidence="9" id="KW-1185">Reference proteome</keyword>
<dbReference type="PROSITE" id="PS50115">
    <property type="entry name" value="ARFGAP"/>
    <property type="match status" value="1"/>
</dbReference>